<sequence length="140" mass="16126">MIKEDPIDGTLGELFMWVHHLDAALKDYPEVRIILSTSWVKGYGFERTKAYLPESLQLRVIGGTWDPSFNKREYDKKTRCQEIVACVVRERLERWCAVDDDVWDWSPKYKEHLVATDSRKGLGDPAALARLGELLTAMVV</sequence>
<evidence type="ECO:0000313" key="1">
    <source>
        <dbReference type="EMBL" id="GGP26814.1"/>
    </source>
</evidence>
<dbReference type="Proteomes" id="UP000621859">
    <property type="component" value="Unassembled WGS sequence"/>
</dbReference>
<gene>
    <name evidence="1" type="ORF">GCM10010971_26330</name>
</gene>
<dbReference type="EMBL" id="BMLY01000004">
    <property type="protein sequence ID" value="GGP26814.1"/>
    <property type="molecule type" value="Genomic_DNA"/>
</dbReference>
<proteinExistence type="predicted"/>
<dbReference type="Pfam" id="PF18143">
    <property type="entry name" value="HAD_SAK_2"/>
    <property type="match status" value="1"/>
</dbReference>
<comment type="caution">
    <text evidence="1">The sequence shown here is derived from an EMBL/GenBank/DDBJ whole genome shotgun (WGS) entry which is preliminary data.</text>
</comment>
<organism evidence="1 2">
    <name type="scientific">Silvimonas amylolytica</name>
    <dbReference type="NCBI Taxonomy" id="449663"/>
    <lineage>
        <taxon>Bacteria</taxon>
        <taxon>Pseudomonadati</taxon>
        <taxon>Pseudomonadota</taxon>
        <taxon>Betaproteobacteria</taxon>
        <taxon>Neisseriales</taxon>
        <taxon>Chitinibacteraceae</taxon>
        <taxon>Silvimonas</taxon>
    </lineage>
</organism>
<name>A0ABQ2PNH3_9NEIS</name>
<keyword evidence="2" id="KW-1185">Reference proteome</keyword>
<evidence type="ECO:0000313" key="2">
    <source>
        <dbReference type="Proteomes" id="UP000621859"/>
    </source>
</evidence>
<accession>A0ABQ2PNH3</accession>
<reference evidence="2" key="1">
    <citation type="journal article" date="2019" name="Int. J. Syst. Evol. Microbiol.">
        <title>The Global Catalogue of Microorganisms (GCM) 10K type strain sequencing project: providing services to taxonomists for standard genome sequencing and annotation.</title>
        <authorList>
            <consortium name="The Broad Institute Genomics Platform"/>
            <consortium name="The Broad Institute Genome Sequencing Center for Infectious Disease"/>
            <person name="Wu L."/>
            <person name="Ma J."/>
        </authorList>
    </citation>
    <scope>NUCLEOTIDE SEQUENCE [LARGE SCALE GENOMIC DNA]</scope>
    <source>
        <strain evidence="2">CGMCC 1.8860</strain>
    </source>
</reference>
<protein>
    <submittedName>
        <fullName evidence="1">Uncharacterized protein</fullName>
    </submittedName>
</protein>